<dbReference type="Gene3D" id="3.40.50.800">
    <property type="entry name" value="Anticodon-binding domain"/>
    <property type="match status" value="1"/>
</dbReference>
<evidence type="ECO:0000256" key="4">
    <source>
        <dbReference type="ARBA" id="ARBA00022598"/>
    </source>
</evidence>
<dbReference type="AlphaFoldDB" id="E1R5J9"/>
<dbReference type="NCBIfam" id="TIGR00418">
    <property type="entry name" value="thrS"/>
    <property type="match status" value="1"/>
</dbReference>
<evidence type="ECO:0000256" key="13">
    <source>
        <dbReference type="HAMAP-Rule" id="MF_00184"/>
    </source>
</evidence>
<evidence type="ECO:0000259" key="14">
    <source>
        <dbReference type="PROSITE" id="PS50862"/>
    </source>
</evidence>
<dbReference type="PROSITE" id="PS50862">
    <property type="entry name" value="AA_TRNA_LIGASE_II"/>
    <property type="match status" value="1"/>
</dbReference>
<dbReference type="InterPro" id="IPR047246">
    <property type="entry name" value="ThrRS_anticodon"/>
</dbReference>
<dbReference type="Proteomes" id="UP000002318">
    <property type="component" value="Chromosome"/>
</dbReference>
<dbReference type="FunFam" id="3.30.980.10:FF:000005">
    <property type="entry name" value="Threonyl-tRNA synthetase, mitochondrial"/>
    <property type="match status" value="1"/>
</dbReference>
<dbReference type="Gene3D" id="3.30.930.10">
    <property type="entry name" value="Bira Bifunctional Protein, Domain 2"/>
    <property type="match status" value="1"/>
</dbReference>
<feature type="domain" description="Aminoacyl-transfer RNA synthetases class-II family profile" evidence="14">
    <location>
        <begin position="188"/>
        <end position="481"/>
    </location>
</feature>
<keyword evidence="3 13" id="KW-0820">tRNA-binding</keyword>
<evidence type="ECO:0000256" key="1">
    <source>
        <dbReference type="ARBA" id="ARBA00008226"/>
    </source>
</evidence>
<evidence type="ECO:0000313" key="15">
    <source>
        <dbReference type="EMBL" id="ADK82327.1"/>
    </source>
</evidence>
<evidence type="ECO:0000256" key="6">
    <source>
        <dbReference type="ARBA" id="ARBA00022741"/>
    </source>
</evidence>
<dbReference type="SUPFAM" id="SSF55681">
    <property type="entry name" value="Class II aaRS and biotin synthetases"/>
    <property type="match status" value="1"/>
</dbReference>
<reference evidence="15 16" key="1">
    <citation type="journal article" date="2010" name="Stand. Genomic Sci.">
        <title>Complete genome sequence of Spirochaeta smaragdinae type strain (SEBR 4228).</title>
        <authorList>
            <person name="Mavromatis K."/>
            <person name="Yasawong M."/>
            <person name="Chertkov O."/>
            <person name="Lapidus A."/>
            <person name="Lucas S."/>
            <person name="Nolan M."/>
            <person name="Del Rio T.G."/>
            <person name="Tice H."/>
            <person name="Cheng J.F."/>
            <person name="Pitluck S."/>
            <person name="Liolios K."/>
            <person name="Ivanova N."/>
            <person name="Tapia R."/>
            <person name="Han C."/>
            <person name="Bruce D."/>
            <person name="Goodwin L."/>
            <person name="Pati A."/>
            <person name="Chen A."/>
            <person name="Palaniappan K."/>
            <person name="Land M."/>
            <person name="Hauser L."/>
            <person name="Chang Y.J."/>
            <person name="Jeffries C.D."/>
            <person name="Detter J.C."/>
            <person name="Rohde M."/>
            <person name="Brambilla E."/>
            <person name="Spring S."/>
            <person name="Goker M."/>
            <person name="Sikorski J."/>
            <person name="Woyke T."/>
            <person name="Bristow J."/>
            <person name="Eisen J.A."/>
            <person name="Markowitz V."/>
            <person name="Hugenholtz P."/>
            <person name="Klenk H.P."/>
            <person name="Kyrpides N.C."/>
        </authorList>
    </citation>
    <scope>NUCLEOTIDE SEQUENCE [LARGE SCALE GENOMIC DNA]</scope>
    <source>
        <strain evidence="16">DSM 11293 / JCM 15392 / SEBR 4228</strain>
    </source>
</reference>
<dbReference type="Pfam" id="PF07973">
    <property type="entry name" value="tRNA_SAD"/>
    <property type="match status" value="1"/>
</dbReference>
<dbReference type="EC" id="6.1.1.3" evidence="13"/>
<dbReference type="GO" id="GO:0046872">
    <property type="term" value="F:metal ion binding"/>
    <property type="evidence" value="ECO:0007669"/>
    <property type="project" value="UniProtKB-KW"/>
</dbReference>
<dbReference type="STRING" id="573413.Spirs_3229"/>
<dbReference type="Pfam" id="PF03129">
    <property type="entry name" value="HGTP_anticodon"/>
    <property type="match status" value="1"/>
</dbReference>
<dbReference type="Gene3D" id="3.30.54.20">
    <property type="match status" value="1"/>
</dbReference>
<dbReference type="InterPro" id="IPR018163">
    <property type="entry name" value="Thr/Ala-tRNA-synth_IIc_edit"/>
</dbReference>
<dbReference type="InterPro" id="IPR002314">
    <property type="entry name" value="aa-tRNA-synt_IIb"/>
</dbReference>
<dbReference type="HOGENOM" id="CLU_008554_3_1_12"/>
<dbReference type="CDD" id="cd00771">
    <property type="entry name" value="ThrRS_core"/>
    <property type="match status" value="1"/>
</dbReference>
<evidence type="ECO:0000256" key="2">
    <source>
        <dbReference type="ARBA" id="ARBA00022490"/>
    </source>
</evidence>
<keyword evidence="2 13" id="KW-0963">Cytoplasm</keyword>
<keyword evidence="7 13" id="KW-0862">Zinc</keyword>
<evidence type="ECO:0000256" key="8">
    <source>
        <dbReference type="ARBA" id="ARBA00022840"/>
    </source>
</evidence>
<evidence type="ECO:0000256" key="11">
    <source>
        <dbReference type="ARBA" id="ARBA00023146"/>
    </source>
</evidence>
<name>E1R5J9_SEDSS</name>
<sequence>MSLQGLSQEEKLHRIRHSMAHVMAEAVVDLFPGTKVAIGPAIENGFYYDFDFPKPLANDDLEKISAKMKDIIKGKHPFQRKVISREEAEKLFSGKGEQYKVELLKAIPEGEEVSLYSQDSFTDLCRGPHVENTADLNAEAFKLLSIAGAYWRGKETNPMLTRIYGTAWENPKELRLYLKHLEEMEKRDHRKLGRELDLFSLHEEAGPGLVYWHPKGARIRHQIETFWKDEHFKNGYELLYTPHVGKSWLWETSGHLDFYAEGMYPEMVMDKANYYAKPMNCPFHIMIYKTNKHSYRELPFRWAELGTVYRYEKSGTLHGLMRVRGFTQDDAHIFCTPEQVEDEILEVLRFSLHMLRAFGFSDIQAYLSTRPEKAVGDPEQWKLAEASLQKAIEAEGLAYEVDEGGGAFYGPKIDLKVKDALGRSWQLSTVQFDFNEPKRFGMTFVDHDGKEKQPYMVHRALLGSIERFFGVLIEHYGGAFPVWLSPVQVQVIPVAPAFEAYAKSVETELRRHDLRADVDLSDSRMNAKIRNAQKEKIPYMLILGEKEQESRSVSVRKRNGEQVNGLALDEFIAQTLKIIASKENV</sequence>
<evidence type="ECO:0000256" key="10">
    <source>
        <dbReference type="ARBA" id="ARBA00022917"/>
    </source>
</evidence>
<dbReference type="Gene3D" id="3.30.980.10">
    <property type="entry name" value="Threonyl-trna Synthetase, Chain A, domain 2"/>
    <property type="match status" value="1"/>
</dbReference>
<dbReference type="InterPro" id="IPR002320">
    <property type="entry name" value="Thr-tRNA-ligase_IIa"/>
</dbReference>
<keyword evidence="4 13" id="KW-0436">Ligase</keyword>
<dbReference type="KEGG" id="ssm:Spirs_3229"/>
<dbReference type="InterPro" id="IPR006195">
    <property type="entry name" value="aa-tRNA-synth_II"/>
</dbReference>
<dbReference type="FunFam" id="3.30.54.20:FF:000002">
    <property type="entry name" value="Threonine--tRNA ligase"/>
    <property type="match status" value="1"/>
</dbReference>
<dbReference type="GO" id="GO:0005524">
    <property type="term" value="F:ATP binding"/>
    <property type="evidence" value="ECO:0007669"/>
    <property type="project" value="UniProtKB-UniRule"/>
</dbReference>
<dbReference type="FunFam" id="3.40.50.800:FF:000001">
    <property type="entry name" value="Threonine--tRNA ligase"/>
    <property type="match status" value="1"/>
</dbReference>
<dbReference type="GO" id="GO:0005737">
    <property type="term" value="C:cytoplasm"/>
    <property type="evidence" value="ECO:0007669"/>
    <property type="project" value="UniProtKB-SubCell"/>
</dbReference>
<comment type="similarity">
    <text evidence="1 13">Belongs to the class-II aminoacyl-tRNA synthetase family.</text>
</comment>
<comment type="subunit">
    <text evidence="13">Homodimer.</text>
</comment>
<dbReference type="Pfam" id="PF00587">
    <property type="entry name" value="tRNA-synt_2b"/>
    <property type="match status" value="1"/>
</dbReference>
<accession>E1R5J9</accession>
<evidence type="ECO:0000256" key="9">
    <source>
        <dbReference type="ARBA" id="ARBA00022884"/>
    </source>
</evidence>
<dbReference type="SUPFAM" id="SSF52954">
    <property type="entry name" value="Class II aaRS ABD-related"/>
    <property type="match status" value="1"/>
</dbReference>
<dbReference type="InterPro" id="IPR036621">
    <property type="entry name" value="Anticodon-bd_dom_sf"/>
</dbReference>
<gene>
    <name evidence="13" type="primary">thrS</name>
    <name evidence="15" type="ordered locus">Spirs_3229</name>
</gene>
<dbReference type="SMART" id="SM00863">
    <property type="entry name" value="tRNA_SAD"/>
    <property type="match status" value="1"/>
</dbReference>
<comment type="catalytic activity">
    <reaction evidence="12 13">
        <text>tRNA(Thr) + L-threonine + ATP = L-threonyl-tRNA(Thr) + AMP + diphosphate + H(+)</text>
        <dbReference type="Rhea" id="RHEA:24624"/>
        <dbReference type="Rhea" id="RHEA-COMP:9670"/>
        <dbReference type="Rhea" id="RHEA-COMP:9704"/>
        <dbReference type="ChEBI" id="CHEBI:15378"/>
        <dbReference type="ChEBI" id="CHEBI:30616"/>
        <dbReference type="ChEBI" id="CHEBI:33019"/>
        <dbReference type="ChEBI" id="CHEBI:57926"/>
        <dbReference type="ChEBI" id="CHEBI:78442"/>
        <dbReference type="ChEBI" id="CHEBI:78534"/>
        <dbReference type="ChEBI" id="CHEBI:456215"/>
        <dbReference type="EC" id="6.1.1.3"/>
    </reaction>
</comment>
<feature type="binding site" evidence="13">
    <location>
        <position position="281"/>
    </location>
    <ligand>
        <name>Zn(2+)</name>
        <dbReference type="ChEBI" id="CHEBI:29105"/>
        <note>catalytic</note>
    </ligand>
</feature>
<dbReference type="InterPro" id="IPR004154">
    <property type="entry name" value="Anticodon-bd"/>
</dbReference>
<comment type="subcellular location">
    <subcellularLocation>
        <location evidence="13">Cytoplasm</location>
    </subcellularLocation>
</comment>
<dbReference type="PANTHER" id="PTHR11451:SF44">
    <property type="entry name" value="THREONINE--TRNA LIGASE, CHLOROPLASTIC_MITOCHONDRIAL 2"/>
    <property type="match status" value="1"/>
</dbReference>
<dbReference type="eggNOG" id="COG0441">
    <property type="taxonomic scope" value="Bacteria"/>
</dbReference>
<protein>
    <recommendedName>
        <fullName evidence="13">Threonine--tRNA ligase</fullName>
        <ecNumber evidence="13">6.1.1.3</ecNumber>
    </recommendedName>
    <alternativeName>
        <fullName evidence="13">Threonyl-tRNA synthetase</fullName>
        <shortName evidence="13">ThrRS</shortName>
    </alternativeName>
</protein>
<dbReference type="GO" id="GO:0004829">
    <property type="term" value="F:threonine-tRNA ligase activity"/>
    <property type="evidence" value="ECO:0007669"/>
    <property type="project" value="UniProtKB-UniRule"/>
</dbReference>
<feature type="binding site" evidence="13">
    <location>
        <position position="332"/>
    </location>
    <ligand>
        <name>Zn(2+)</name>
        <dbReference type="ChEBI" id="CHEBI:29105"/>
        <note>catalytic</note>
    </ligand>
</feature>
<keyword evidence="5 13" id="KW-0479">Metal-binding</keyword>
<evidence type="ECO:0000256" key="7">
    <source>
        <dbReference type="ARBA" id="ARBA00022833"/>
    </source>
</evidence>
<keyword evidence="6 13" id="KW-0547">Nucleotide-binding</keyword>
<keyword evidence="11 13" id="KW-0030">Aminoacyl-tRNA synthetase</keyword>
<proteinExistence type="inferred from homology"/>
<keyword evidence="9 13" id="KW-0694">RNA-binding</keyword>
<dbReference type="InterPro" id="IPR012947">
    <property type="entry name" value="tRNA_SAD"/>
</dbReference>
<evidence type="ECO:0000256" key="3">
    <source>
        <dbReference type="ARBA" id="ARBA00022555"/>
    </source>
</evidence>
<evidence type="ECO:0000256" key="12">
    <source>
        <dbReference type="ARBA" id="ARBA00049515"/>
    </source>
</evidence>
<feature type="binding site" evidence="13">
    <location>
        <position position="458"/>
    </location>
    <ligand>
        <name>Zn(2+)</name>
        <dbReference type="ChEBI" id="CHEBI:29105"/>
        <note>catalytic</note>
    </ligand>
</feature>
<comment type="cofactor">
    <cofactor evidence="13">
        <name>Zn(2+)</name>
        <dbReference type="ChEBI" id="CHEBI:29105"/>
    </cofactor>
    <text evidence="13">Binds 1 zinc ion per subunit.</text>
</comment>
<evidence type="ECO:0000313" key="16">
    <source>
        <dbReference type="Proteomes" id="UP000002318"/>
    </source>
</evidence>
<dbReference type="InterPro" id="IPR033728">
    <property type="entry name" value="ThrRS_core"/>
</dbReference>
<organism evidence="15 16">
    <name type="scientific">Sediminispirochaeta smaragdinae (strain DSM 11293 / JCM 15392 / SEBR 4228)</name>
    <name type="common">Spirochaeta smaragdinae</name>
    <dbReference type="NCBI Taxonomy" id="573413"/>
    <lineage>
        <taxon>Bacteria</taxon>
        <taxon>Pseudomonadati</taxon>
        <taxon>Spirochaetota</taxon>
        <taxon>Spirochaetia</taxon>
        <taxon>Spirochaetales</taxon>
        <taxon>Spirochaetaceae</taxon>
        <taxon>Sediminispirochaeta</taxon>
    </lineage>
</organism>
<dbReference type="HAMAP" id="MF_00184">
    <property type="entry name" value="Thr_tRNA_synth"/>
    <property type="match status" value="1"/>
</dbReference>
<dbReference type="SUPFAM" id="SSF55186">
    <property type="entry name" value="ThrRS/AlaRS common domain"/>
    <property type="match status" value="1"/>
</dbReference>
<evidence type="ECO:0000256" key="5">
    <source>
        <dbReference type="ARBA" id="ARBA00022723"/>
    </source>
</evidence>
<dbReference type="FunFam" id="3.30.930.10:FF:000002">
    <property type="entry name" value="Threonine--tRNA ligase"/>
    <property type="match status" value="1"/>
</dbReference>
<dbReference type="InterPro" id="IPR045864">
    <property type="entry name" value="aa-tRNA-synth_II/BPL/LPL"/>
</dbReference>
<dbReference type="CDD" id="cd00860">
    <property type="entry name" value="ThrRS_anticodon"/>
    <property type="match status" value="1"/>
</dbReference>
<dbReference type="GO" id="GO:0000049">
    <property type="term" value="F:tRNA binding"/>
    <property type="evidence" value="ECO:0007669"/>
    <property type="project" value="UniProtKB-KW"/>
</dbReference>
<dbReference type="PRINTS" id="PR01047">
    <property type="entry name" value="TRNASYNTHTHR"/>
</dbReference>
<dbReference type="PANTHER" id="PTHR11451">
    <property type="entry name" value="THREONINE-TRNA LIGASE"/>
    <property type="match status" value="1"/>
</dbReference>
<dbReference type="RefSeq" id="WP_013255786.1">
    <property type="nucleotide sequence ID" value="NC_014364.1"/>
</dbReference>
<dbReference type="GO" id="GO:0006435">
    <property type="term" value="P:threonyl-tRNA aminoacylation"/>
    <property type="evidence" value="ECO:0007669"/>
    <property type="project" value="UniProtKB-UniRule"/>
</dbReference>
<keyword evidence="16" id="KW-1185">Reference proteome</keyword>
<comment type="caution">
    <text evidence="13">Lacks conserved residue(s) required for the propagation of feature annotation.</text>
</comment>
<keyword evidence="10 13" id="KW-0648">Protein biosynthesis</keyword>
<keyword evidence="8 13" id="KW-0067">ATP-binding</keyword>
<dbReference type="EMBL" id="CP002116">
    <property type="protein sequence ID" value="ADK82327.1"/>
    <property type="molecule type" value="Genomic_DNA"/>
</dbReference>